<dbReference type="EMBL" id="GELH01000491">
    <property type="protein sequence ID" value="JAS03781.1"/>
    <property type="molecule type" value="Transcribed_RNA"/>
</dbReference>
<organism evidence="1">
    <name type="scientific">Pinctada fucata</name>
    <name type="common">Akoya pearl oyster</name>
    <name type="synonym">Pinctada imbricata fucata</name>
    <dbReference type="NCBI Taxonomy" id="50426"/>
    <lineage>
        <taxon>Eukaryota</taxon>
        <taxon>Metazoa</taxon>
        <taxon>Spiralia</taxon>
        <taxon>Lophotrochozoa</taxon>
        <taxon>Mollusca</taxon>
        <taxon>Bivalvia</taxon>
        <taxon>Autobranchia</taxon>
        <taxon>Pteriomorphia</taxon>
        <taxon>Pterioida</taxon>
        <taxon>Pterioidea</taxon>
        <taxon>Pteriidae</taxon>
        <taxon>Pinctada</taxon>
    </lineage>
</organism>
<protein>
    <submittedName>
        <fullName evidence="1">Uncharacterized protein</fullName>
    </submittedName>
</protein>
<dbReference type="AlphaFoldDB" id="A0A194APS6"/>
<dbReference type="EMBL" id="GELH01000492">
    <property type="protein sequence ID" value="JAS03780.1"/>
    <property type="molecule type" value="Transcribed_RNA"/>
</dbReference>
<sequence length="70" mass="8016">MIFDGQIAFIEYRHRPVVRNMTYPKISGHTTCGGLIKLHQNIFPFDNNKPLFLFNNAPAAKFVLKLLNAL</sequence>
<evidence type="ECO:0000313" key="1">
    <source>
        <dbReference type="EMBL" id="JAS03781.1"/>
    </source>
</evidence>
<name>A0A194APS6_PINFU</name>
<proteinExistence type="predicted"/>
<reference evidence="1" key="1">
    <citation type="submission" date="2016-03" db="EMBL/GenBank/DDBJ databases">
        <authorList>
            <person name="Ploux O."/>
        </authorList>
    </citation>
    <scope>NUCLEOTIDE SEQUENCE</scope>
    <source>
        <tissue evidence="1">Mantle</tissue>
    </source>
</reference>
<accession>A0A194APS6</accession>